<dbReference type="AlphaFoldDB" id="A0A930E1R8"/>
<feature type="compositionally biased region" description="Low complexity" evidence="1">
    <location>
        <begin position="158"/>
        <end position="168"/>
    </location>
</feature>
<evidence type="ECO:0000256" key="2">
    <source>
        <dbReference type="SAM" id="Phobius"/>
    </source>
</evidence>
<feature type="compositionally biased region" description="Basic and acidic residues" evidence="1">
    <location>
        <begin position="114"/>
        <end position="156"/>
    </location>
</feature>
<accession>A0A930E1R8</accession>
<reference evidence="3" key="1">
    <citation type="submission" date="2020-04" db="EMBL/GenBank/DDBJ databases">
        <title>Deep metagenomics examines the oral microbiome during advanced dental caries in children, revealing novel taxa and co-occurrences with host molecules.</title>
        <authorList>
            <person name="Baker J.L."/>
            <person name="Morton J.T."/>
            <person name="Dinis M."/>
            <person name="Alvarez R."/>
            <person name="Tran N.C."/>
            <person name="Knight R."/>
            <person name="Edlund A."/>
        </authorList>
    </citation>
    <scope>NUCLEOTIDE SEQUENCE</scope>
    <source>
        <strain evidence="3">JCVI_23_bin.11</strain>
    </source>
</reference>
<feature type="transmembrane region" description="Helical" evidence="2">
    <location>
        <begin position="31"/>
        <end position="52"/>
    </location>
</feature>
<feature type="compositionally biased region" description="Basic and acidic residues" evidence="1">
    <location>
        <begin position="169"/>
        <end position="189"/>
    </location>
</feature>
<keyword evidence="2" id="KW-0812">Transmembrane</keyword>
<feature type="region of interest" description="Disordered" evidence="1">
    <location>
        <begin position="75"/>
        <end position="189"/>
    </location>
</feature>
<feature type="region of interest" description="Disordered" evidence="1">
    <location>
        <begin position="1"/>
        <end position="21"/>
    </location>
</feature>
<name>A0A930E1R8_9FIRM</name>
<dbReference type="Proteomes" id="UP000758611">
    <property type="component" value="Unassembled WGS sequence"/>
</dbReference>
<organism evidence="3 4">
    <name type="scientific">Parvimonas micra</name>
    <dbReference type="NCBI Taxonomy" id="33033"/>
    <lineage>
        <taxon>Bacteria</taxon>
        <taxon>Bacillati</taxon>
        <taxon>Bacillota</taxon>
        <taxon>Tissierellia</taxon>
        <taxon>Tissierellales</taxon>
        <taxon>Peptoniphilaceae</taxon>
        <taxon>Parvimonas</taxon>
    </lineage>
</organism>
<keyword evidence="2" id="KW-1133">Transmembrane helix</keyword>
<evidence type="ECO:0000313" key="4">
    <source>
        <dbReference type="Proteomes" id="UP000758611"/>
    </source>
</evidence>
<dbReference type="Pfam" id="PF20193">
    <property type="entry name" value="DUF6556"/>
    <property type="match status" value="1"/>
</dbReference>
<sequence>MEENKKNNLSRLDKNNNYTPKTERVKKGFSALQKTIALIGSILSVIIASFTINNNLNSNKTQNDQKSSTEIVKVIEKSSDHTSSSNKQETVPGLGENSKSYETNNSNNTQTEPNTKETVVREIIRERESPGSKTEQKENTEIKKEGSVTDKKENKVTSDVVENSSSSSKVKEDNNTEIKSDLSSENKVN</sequence>
<evidence type="ECO:0000256" key="1">
    <source>
        <dbReference type="SAM" id="MobiDB-lite"/>
    </source>
</evidence>
<feature type="compositionally biased region" description="Polar residues" evidence="1">
    <location>
        <begin position="97"/>
        <end position="113"/>
    </location>
</feature>
<keyword evidence="2" id="KW-0472">Membrane</keyword>
<dbReference type="EMBL" id="JABZRE010000001">
    <property type="protein sequence ID" value="MBF1306227.1"/>
    <property type="molecule type" value="Genomic_DNA"/>
</dbReference>
<dbReference type="RefSeq" id="WP_278476650.1">
    <property type="nucleotide sequence ID" value="NZ_JABZRE010000001.1"/>
</dbReference>
<evidence type="ECO:0000313" key="3">
    <source>
        <dbReference type="EMBL" id="MBF1306227.1"/>
    </source>
</evidence>
<comment type="caution">
    <text evidence="3">The sequence shown here is derived from an EMBL/GenBank/DDBJ whole genome shotgun (WGS) entry which is preliminary data.</text>
</comment>
<protein>
    <submittedName>
        <fullName evidence="3">Uncharacterized protein</fullName>
    </submittedName>
</protein>
<gene>
    <name evidence="3" type="ORF">HXM94_00295</name>
</gene>
<proteinExistence type="predicted"/>
<feature type="compositionally biased region" description="Basic and acidic residues" evidence="1">
    <location>
        <begin position="1"/>
        <end position="14"/>
    </location>
</feature>
<dbReference type="InterPro" id="IPR046686">
    <property type="entry name" value="DUF6556"/>
</dbReference>